<reference evidence="5 6" key="1">
    <citation type="submission" date="2019-07" db="EMBL/GenBank/DDBJ databases">
        <title>Whole genome shotgun sequence of Sphingobacterium mizutaii NBRC 14946.</title>
        <authorList>
            <person name="Hosoyama A."/>
            <person name="Uohara A."/>
            <person name="Ohji S."/>
            <person name="Ichikawa N."/>
        </authorList>
    </citation>
    <scope>NUCLEOTIDE SEQUENCE [LARGE SCALE GENOMIC DNA]</scope>
    <source>
        <strain evidence="5 6">NBRC 14946</strain>
    </source>
</reference>
<evidence type="ECO:0000313" key="5">
    <source>
        <dbReference type="EMBL" id="GEM68865.1"/>
    </source>
</evidence>
<feature type="domain" description="HTH araC/xylS-type" evidence="4">
    <location>
        <begin position="192"/>
        <end position="289"/>
    </location>
</feature>
<evidence type="ECO:0000256" key="1">
    <source>
        <dbReference type="ARBA" id="ARBA00023015"/>
    </source>
</evidence>
<dbReference type="InterPro" id="IPR011051">
    <property type="entry name" value="RmlC_Cupin_sf"/>
</dbReference>
<dbReference type="EMBL" id="BJXH01000025">
    <property type="protein sequence ID" value="GEM68865.1"/>
    <property type="molecule type" value="Genomic_DNA"/>
</dbReference>
<evidence type="ECO:0000313" key="6">
    <source>
        <dbReference type="Proteomes" id="UP000321676"/>
    </source>
</evidence>
<organism evidence="5 6">
    <name type="scientific">Sphingobacterium mizutaii NBRC 14946 = DSM 11724</name>
    <dbReference type="NCBI Taxonomy" id="1220576"/>
    <lineage>
        <taxon>Bacteria</taxon>
        <taxon>Pseudomonadati</taxon>
        <taxon>Bacteroidota</taxon>
        <taxon>Sphingobacteriia</taxon>
        <taxon>Sphingobacteriales</taxon>
        <taxon>Sphingobacteriaceae</taxon>
        <taxon>Sphingobacterium</taxon>
    </lineage>
</organism>
<dbReference type="InterPro" id="IPR013096">
    <property type="entry name" value="Cupin_2"/>
</dbReference>
<dbReference type="SUPFAM" id="SSF46689">
    <property type="entry name" value="Homeodomain-like"/>
    <property type="match status" value="2"/>
</dbReference>
<dbReference type="SMART" id="SM00342">
    <property type="entry name" value="HTH_ARAC"/>
    <property type="match status" value="1"/>
</dbReference>
<dbReference type="PROSITE" id="PS01124">
    <property type="entry name" value="HTH_ARAC_FAMILY_2"/>
    <property type="match status" value="1"/>
</dbReference>
<dbReference type="PROSITE" id="PS00041">
    <property type="entry name" value="HTH_ARAC_FAMILY_1"/>
    <property type="match status" value="1"/>
</dbReference>
<protein>
    <submittedName>
        <fullName evidence="5">AraC family transcriptional regulator</fullName>
    </submittedName>
</protein>
<evidence type="ECO:0000256" key="3">
    <source>
        <dbReference type="ARBA" id="ARBA00023163"/>
    </source>
</evidence>
<dbReference type="Gene3D" id="2.60.120.10">
    <property type="entry name" value="Jelly Rolls"/>
    <property type="match status" value="1"/>
</dbReference>
<evidence type="ECO:0000259" key="4">
    <source>
        <dbReference type="PROSITE" id="PS01124"/>
    </source>
</evidence>
<gene>
    <name evidence="5" type="ORF">SMI01S_24710</name>
</gene>
<keyword evidence="2" id="KW-0238">DNA-binding</keyword>
<dbReference type="Proteomes" id="UP000321676">
    <property type="component" value="Unassembled WGS sequence"/>
</dbReference>
<keyword evidence="1" id="KW-0805">Transcription regulation</keyword>
<dbReference type="InterPro" id="IPR018062">
    <property type="entry name" value="HTH_AraC-typ_CS"/>
</dbReference>
<dbReference type="InterPro" id="IPR009057">
    <property type="entry name" value="Homeodomain-like_sf"/>
</dbReference>
<accession>A0ABQ0W4J2</accession>
<dbReference type="Gene3D" id="1.10.10.60">
    <property type="entry name" value="Homeodomain-like"/>
    <property type="match status" value="2"/>
</dbReference>
<keyword evidence="6" id="KW-1185">Reference proteome</keyword>
<evidence type="ECO:0000256" key="2">
    <source>
        <dbReference type="ARBA" id="ARBA00023125"/>
    </source>
</evidence>
<dbReference type="Pfam" id="PF12833">
    <property type="entry name" value="HTH_18"/>
    <property type="match status" value="1"/>
</dbReference>
<keyword evidence="3" id="KW-0804">Transcription</keyword>
<dbReference type="InterPro" id="IPR018060">
    <property type="entry name" value="HTH_AraC"/>
</dbReference>
<dbReference type="PANTHER" id="PTHR43280:SF27">
    <property type="entry name" value="TRANSCRIPTIONAL REGULATOR MTLR"/>
    <property type="match status" value="1"/>
</dbReference>
<dbReference type="SUPFAM" id="SSF51182">
    <property type="entry name" value="RmlC-like cupins"/>
    <property type="match status" value="1"/>
</dbReference>
<proteinExistence type="predicted"/>
<name>A0ABQ0W4J2_9SPHI</name>
<dbReference type="Pfam" id="PF07883">
    <property type="entry name" value="Cupin_2"/>
    <property type="match status" value="1"/>
</dbReference>
<comment type="caution">
    <text evidence="5">The sequence shown here is derived from an EMBL/GenBank/DDBJ whole genome shotgun (WGS) entry which is preliminary data.</text>
</comment>
<dbReference type="RefSeq" id="WP_093095159.1">
    <property type="nucleotide sequence ID" value="NZ_BJXH01000025.1"/>
</dbReference>
<dbReference type="InterPro" id="IPR014710">
    <property type="entry name" value="RmlC-like_jellyroll"/>
</dbReference>
<dbReference type="PANTHER" id="PTHR43280">
    <property type="entry name" value="ARAC-FAMILY TRANSCRIPTIONAL REGULATOR"/>
    <property type="match status" value="1"/>
</dbReference>
<sequence length="289" mass="33779">MNKLDLMIIKQLAVPKTENQSFQMRRDYFPKYQSIWHYHEEWELVYVKKGSGTLFIGDRIKSFHAGIAVLIPSQIPHYWLFDEISNPEKPEEPIDCIVVHFIHDFGIEKLLQAPEMVQIKQLLDQSSRGRYISIDQDGFFDSQIQKCIQSSGMIKFFLLLECLNAVPNLLSEELISENYSILDQSEDQFRMNSLMGYIRENYKHKIMLQDLAKVAGMTENSFCRYFKHKTGKTPVQFINEVRISHACFQLRNSNISLKEVCYDSGFNNFVSFHKSFKSITGTTPNQFRT</sequence>